<dbReference type="RefSeq" id="XP_025345270.1">
    <property type="nucleotide sequence ID" value="XM_025493382.1"/>
</dbReference>
<dbReference type="GO" id="GO:0030234">
    <property type="term" value="F:enzyme regulator activity"/>
    <property type="evidence" value="ECO:0007669"/>
    <property type="project" value="InterPro"/>
</dbReference>
<dbReference type="InterPro" id="IPR000717">
    <property type="entry name" value="PCI_dom"/>
</dbReference>
<dbReference type="InterPro" id="IPR036390">
    <property type="entry name" value="WH_DNA-bd_sf"/>
</dbReference>
<feature type="region of interest" description="Disordered" evidence="3">
    <location>
        <begin position="553"/>
        <end position="590"/>
    </location>
</feature>
<feature type="compositionally biased region" description="Acidic residues" evidence="3">
    <location>
        <begin position="576"/>
        <end position="590"/>
    </location>
</feature>
<dbReference type="AlphaFoldDB" id="A0A316TYH7"/>
<dbReference type="Pfam" id="PF08375">
    <property type="entry name" value="Rpn3_C"/>
    <property type="match status" value="1"/>
</dbReference>
<evidence type="ECO:0000256" key="1">
    <source>
        <dbReference type="ARBA" id="ARBA00007912"/>
    </source>
</evidence>
<feature type="compositionally biased region" description="Basic and acidic residues" evidence="3">
    <location>
        <begin position="554"/>
        <end position="572"/>
    </location>
</feature>
<feature type="domain" description="PCI" evidence="4">
    <location>
        <begin position="298"/>
        <end position="517"/>
    </location>
</feature>
<keyword evidence="6" id="KW-1185">Reference proteome</keyword>
<organism evidence="5 6">
    <name type="scientific">Pseudomicrostroma glucosiphilum</name>
    <dbReference type="NCBI Taxonomy" id="1684307"/>
    <lineage>
        <taxon>Eukaryota</taxon>
        <taxon>Fungi</taxon>
        <taxon>Dikarya</taxon>
        <taxon>Basidiomycota</taxon>
        <taxon>Ustilaginomycotina</taxon>
        <taxon>Exobasidiomycetes</taxon>
        <taxon>Microstromatales</taxon>
        <taxon>Microstromatales incertae sedis</taxon>
        <taxon>Pseudomicrostroma</taxon>
    </lineage>
</organism>
<dbReference type="OrthoDB" id="1713558at2759"/>
<dbReference type="PANTHER" id="PTHR10758:SF2">
    <property type="entry name" value="26S PROTEASOME NON-ATPASE REGULATORY SUBUNIT 3"/>
    <property type="match status" value="1"/>
</dbReference>
<dbReference type="PROSITE" id="PS50250">
    <property type="entry name" value="PCI"/>
    <property type="match status" value="1"/>
</dbReference>
<evidence type="ECO:0000259" key="4">
    <source>
        <dbReference type="PROSITE" id="PS50250"/>
    </source>
</evidence>
<dbReference type="SMART" id="SM00088">
    <property type="entry name" value="PINT"/>
    <property type="match status" value="1"/>
</dbReference>
<evidence type="ECO:0000256" key="2">
    <source>
        <dbReference type="ARBA" id="ARBA00022942"/>
    </source>
</evidence>
<dbReference type="GeneID" id="37015116"/>
<gene>
    <name evidence="5" type="ORF">BCV69DRAFT_285407</name>
</gene>
<dbReference type="GO" id="GO:0006511">
    <property type="term" value="P:ubiquitin-dependent protein catabolic process"/>
    <property type="evidence" value="ECO:0007669"/>
    <property type="project" value="TreeGrafter"/>
</dbReference>
<reference evidence="5 6" key="1">
    <citation type="journal article" date="2018" name="Mol. Biol. Evol.">
        <title>Broad Genomic Sampling Reveals a Smut Pathogenic Ancestry of the Fungal Clade Ustilaginomycotina.</title>
        <authorList>
            <person name="Kijpornyongpan T."/>
            <person name="Mondo S.J."/>
            <person name="Barry K."/>
            <person name="Sandor L."/>
            <person name="Lee J."/>
            <person name="Lipzen A."/>
            <person name="Pangilinan J."/>
            <person name="LaButti K."/>
            <person name="Hainaut M."/>
            <person name="Henrissat B."/>
            <person name="Grigoriev I.V."/>
            <person name="Spatafora J.W."/>
            <person name="Aime M.C."/>
        </authorList>
    </citation>
    <scope>NUCLEOTIDE SEQUENCE [LARGE SCALE GENOMIC DNA]</scope>
    <source>
        <strain evidence="5 6">MCA 4718</strain>
    </source>
</reference>
<dbReference type="EMBL" id="KZ819338">
    <property type="protein sequence ID" value="PWN18110.1"/>
    <property type="molecule type" value="Genomic_DNA"/>
</dbReference>
<proteinExistence type="inferred from homology"/>
<dbReference type="InterPro" id="IPR013586">
    <property type="entry name" value="PSMD3_C"/>
</dbReference>
<name>A0A316TYH7_9BASI</name>
<dbReference type="PANTHER" id="PTHR10758">
    <property type="entry name" value="26S PROTEASOME NON-ATPASE REGULATORY SUBUNIT 3/COP9 SIGNALOSOME COMPLEX SUBUNIT 3"/>
    <property type="match status" value="1"/>
</dbReference>
<evidence type="ECO:0000313" key="6">
    <source>
        <dbReference type="Proteomes" id="UP000245942"/>
    </source>
</evidence>
<dbReference type="GO" id="GO:0042176">
    <property type="term" value="P:regulation of protein catabolic process"/>
    <property type="evidence" value="ECO:0007669"/>
    <property type="project" value="InterPro"/>
</dbReference>
<sequence length="590" mass="65190">MPDVDMKPVQSTTTAAPAAKAVTRAPPSTEELLLALLRHNLALVQRSVLHLEARFSVRALRNLPTARRRIAEYPAVLARVIEEATEGDSATRKELLALLPKAYEPIKVTAEEPEAKSDVAAMDVDEQKEGGDKDFKSGTEKKGKENGEQKAASAPKDLTARPSSEAQNEMDAYLKLLTATWLIDEKKVNESLSLARSSVAAIIASNRRTSDPILAKTVFYLARAVELSSGTSGLAAERSNLLALHLTSSLRHDSETTATIINLLLRSYIVEGSLYDQADKLVARAPFPRAQAGNSNIARYEYWVGRIRAVQLNYTEAHQHLQQAIRRGPQPSSASAKDAVASATALEGEDKTAAAAAAKAETPAAVDEKKQAAAGFFQTAYKFLIVVELLMGDIPERSIFRQEVLKKSLAPYLEIVQSVRVGDLQHFQQCLTDYTPLFQRDATYSLILRLRHNVIKTGIRMISLSYSKISLLDITRKLGLESEEDAEYIVAKSIRDGVIDAKINHEKGWMISQERRDVYSTEEPRKMFEGRIEWCLGLRNESVKAMRYPLNGGKGDELANAEKARERQRELATEIADGDLSDDEDGGDWM</sequence>
<dbReference type="InterPro" id="IPR050756">
    <property type="entry name" value="CSN3"/>
</dbReference>
<feature type="compositionally biased region" description="Low complexity" evidence="3">
    <location>
        <begin position="12"/>
        <end position="23"/>
    </location>
</feature>
<dbReference type="Pfam" id="PF25573">
    <property type="entry name" value="TPR_PSMD3_N"/>
    <property type="match status" value="2"/>
</dbReference>
<feature type="compositionally biased region" description="Basic and acidic residues" evidence="3">
    <location>
        <begin position="125"/>
        <end position="148"/>
    </location>
</feature>
<dbReference type="GO" id="GO:0008541">
    <property type="term" value="C:proteasome regulatory particle, lid subcomplex"/>
    <property type="evidence" value="ECO:0007669"/>
    <property type="project" value="TreeGrafter"/>
</dbReference>
<dbReference type="Proteomes" id="UP000245942">
    <property type="component" value="Unassembled WGS sequence"/>
</dbReference>
<comment type="similarity">
    <text evidence="1">Belongs to the proteasome subunit S3 family.</text>
</comment>
<evidence type="ECO:0000313" key="5">
    <source>
        <dbReference type="EMBL" id="PWN18110.1"/>
    </source>
</evidence>
<dbReference type="STRING" id="1684307.A0A316TYH7"/>
<dbReference type="Gene3D" id="1.25.40.570">
    <property type="match status" value="1"/>
</dbReference>
<dbReference type="InterPro" id="IPR057985">
    <property type="entry name" value="TPR_PSMD3_N"/>
</dbReference>
<dbReference type="SMART" id="SM00753">
    <property type="entry name" value="PAM"/>
    <property type="match status" value="1"/>
</dbReference>
<dbReference type="Pfam" id="PF01399">
    <property type="entry name" value="PCI"/>
    <property type="match status" value="1"/>
</dbReference>
<accession>A0A316TYH7</accession>
<feature type="region of interest" description="Disordered" evidence="3">
    <location>
        <begin position="109"/>
        <end position="165"/>
    </location>
</feature>
<keyword evidence="2 5" id="KW-0647">Proteasome</keyword>
<feature type="region of interest" description="Disordered" evidence="3">
    <location>
        <begin position="1"/>
        <end position="23"/>
    </location>
</feature>
<dbReference type="SUPFAM" id="SSF46785">
    <property type="entry name" value="Winged helix' DNA-binding domain"/>
    <property type="match status" value="1"/>
</dbReference>
<evidence type="ECO:0000256" key="3">
    <source>
        <dbReference type="SAM" id="MobiDB-lite"/>
    </source>
</evidence>
<protein>
    <submittedName>
        <fullName evidence="5">Putative 26S proteasome non-ATPase regulatory subunit p58</fullName>
    </submittedName>
</protein>